<feature type="compositionally biased region" description="Low complexity" evidence="1">
    <location>
        <begin position="67"/>
        <end position="76"/>
    </location>
</feature>
<keyword evidence="3" id="KW-1185">Reference proteome</keyword>
<dbReference type="RefSeq" id="WP_139381875.1">
    <property type="nucleotide sequence ID" value="NZ_CP133568.1"/>
</dbReference>
<accession>A0ABY9PB33</accession>
<evidence type="ECO:0000313" key="3">
    <source>
        <dbReference type="Proteomes" id="UP001229313"/>
    </source>
</evidence>
<feature type="compositionally biased region" description="Basic and acidic residues" evidence="1">
    <location>
        <begin position="55"/>
        <end position="66"/>
    </location>
</feature>
<proteinExistence type="predicted"/>
<evidence type="ECO:0008006" key="4">
    <source>
        <dbReference type="Google" id="ProtNLM"/>
    </source>
</evidence>
<dbReference type="Proteomes" id="UP001229313">
    <property type="component" value="Chromosome"/>
</dbReference>
<name>A0ABY9PB33_9GAMM</name>
<organism evidence="2 3">
    <name type="scientific">Lysobacter yananisis</name>
    <dbReference type="NCBI Taxonomy" id="1003114"/>
    <lineage>
        <taxon>Bacteria</taxon>
        <taxon>Pseudomonadati</taxon>
        <taxon>Pseudomonadota</taxon>
        <taxon>Gammaproteobacteria</taxon>
        <taxon>Lysobacterales</taxon>
        <taxon>Lysobacteraceae</taxon>
        <taxon>Lysobacter</taxon>
    </lineage>
</organism>
<gene>
    <name evidence="2" type="ORF">RDV84_04370</name>
</gene>
<protein>
    <recommendedName>
        <fullName evidence="4">DUF3617 family protein</fullName>
    </recommendedName>
</protein>
<reference evidence="2 3" key="1">
    <citation type="submission" date="2023-08" db="EMBL/GenBank/DDBJ databases">
        <title>The whole genome sequence of Lysobacter yananisis.</title>
        <authorList>
            <person name="Sun H."/>
        </authorList>
    </citation>
    <scope>NUCLEOTIDE SEQUENCE [LARGE SCALE GENOMIC DNA]</scope>
    <source>
        <strain evidence="2 3">SNNU513</strain>
    </source>
</reference>
<evidence type="ECO:0000313" key="2">
    <source>
        <dbReference type="EMBL" id="WMT04094.1"/>
    </source>
</evidence>
<feature type="region of interest" description="Disordered" evidence="1">
    <location>
        <begin position="55"/>
        <end position="85"/>
    </location>
</feature>
<dbReference type="EMBL" id="CP133568">
    <property type="protein sequence ID" value="WMT04094.1"/>
    <property type="molecule type" value="Genomic_DNA"/>
</dbReference>
<evidence type="ECO:0000256" key="1">
    <source>
        <dbReference type="SAM" id="MobiDB-lite"/>
    </source>
</evidence>
<sequence>MPLAAEAEPTASPLVFAAEPCCHKPHRKEATMKHFAHIAVLALLAVAAPGYAAQERPDAKDRKADAADSSASAPAADSDRLVPNEVSGDDCAADARIGVAPDEPMRRLHVRLCEAQVQPAYRARCGESARELDSIPFVTDHCGSLDEPVEVALGGRSYRLRRIGAEPAAGAPRLAGTFAGDGLRMQVKPGRVIQQRVEDGEPIGIEQEVTVTLRLDGAKRTLPAVYSDGP</sequence>